<sequence length="335" mass="38376">MKHRELFIYAATADAILYAESCELFRSRRRVLQDERTDLRFEEVAEGRTEEPSWAPSPVAPDVCHRGWGANDLELAVWVMCNLGFTNHDRQDDAQGPRRPAWIRTPRQQKHPPYLVSRDQAKGFIWRIYDPGTWLRASYVFWKEEYLPLDWSRYVPSSRIEWMGCAVVQASSINYRLHLLIVSMNYLLKKYGIEAQNLIPVPTSCATSSRGQLPRLALQIGKQPLDIDILLLQGVAFLSAVDVETQDITSRRRRLLGRTAVPAILSTKTYELSIPNIIPQNAPELGARALQHQHGVGVVNPKFLDNEQDEWAAIDQVQVISEIYIPPDEIWGHMH</sequence>
<accession>A0A0C9SV75</accession>
<dbReference type="EMBL" id="KN832603">
    <property type="protein sequence ID" value="KII82875.1"/>
    <property type="molecule type" value="Genomic_DNA"/>
</dbReference>
<dbReference type="AlphaFoldDB" id="A0A0C9SV75"/>
<keyword evidence="2" id="KW-1185">Reference proteome</keyword>
<proteinExistence type="predicted"/>
<protein>
    <submittedName>
        <fullName evidence="1">Uncharacterized protein</fullName>
    </submittedName>
</protein>
<reference evidence="1 2" key="1">
    <citation type="submission" date="2014-06" db="EMBL/GenBank/DDBJ databases">
        <title>Evolutionary Origins and Diversification of the Mycorrhizal Mutualists.</title>
        <authorList>
            <consortium name="DOE Joint Genome Institute"/>
            <consortium name="Mycorrhizal Genomics Consortium"/>
            <person name="Kohler A."/>
            <person name="Kuo A."/>
            <person name="Nagy L.G."/>
            <person name="Floudas D."/>
            <person name="Copeland A."/>
            <person name="Barry K.W."/>
            <person name="Cichocki N."/>
            <person name="Veneault-Fourrey C."/>
            <person name="LaButti K."/>
            <person name="Lindquist E.A."/>
            <person name="Lipzen A."/>
            <person name="Lundell T."/>
            <person name="Morin E."/>
            <person name="Murat C."/>
            <person name="Riley R."/>
            <person name="Ohm R."/>
            <person name="Sun H."/>
            <person name="Tunlid A."/>
            <person name="Henrissat B."/>
            <person name="Grigoriev I.V."/>
            <person name="Hibbett D.S."/>
            <person name="Martin F."/>
        </authorList>
    </citation>
    <scope>NUCLEOTIDE SEQUENCE [LARGE SCALE GENOMIC DNA]</scope>
    <source>
        <strain evidence="1 2">FD-325 SS-3</strain>
    </source>
</reference>
<dbReference type="HOGENOM" id="CLU_829288_0_0_1"/>
<evidence type="ECO:0000313" key="2">
    <source>
        <dbReference type="Proteomes" id="UP000053263"/>
    </source>
</evidence>
<dbReference type="Proteomes" id="UP000053263">
    <property type="component" value="Unassembled WGS sequence"/>
</dbReference>
<name>A0A0C9SV75_PLICR</name>
<evidence type="ECO:0000313" key="1">
    <source>
        <dbReference type="EMBL" id="KII82875.1"/>
    </source>
</evidence>
<gene>
    <name evidence="1" type="ORF">PLICRDRAFT_33193</name>
</gene>
<organism evidence="1 2">
    <name type="scientific">Plicaturopsis crispa FD-325 SS-3</name>
    <dbReference type="NCBI Taxonomy" id="944288"/>
    <lineage>
        <taxon>Eukaryota</taxon>
        <taxon>Fungi</taxon>
        <taxon>Dikarya</taxon>
        <taxon>Basidiomycota</taxon>
        <taxon>Agaricomycotina</taxon>
        <taxon>Agaricomycetes</taxon>
        <taxon>Agaricomycetidae</taxon>
        <taxon>Amylocorticiales</taxon>
        <taxon>Amylocorticiaceae</taxon>
        <taxon>Plicatura</taxon>
        <taxon>Plicaturopsis crispa</taxon>
    </lineage>
</organism>